<dbReference type="Gene3D" id="1.10.10.10">
    <property type="entry name" value="Winged helix-like DNA-binding domain superfamily/Winged helix DNA-binding domain"/>
    <property type="match status" value="1"/>
</dbReference>
<keyword evidence="2" id="KW-0805">Transcription regulation</keyword>
<sequence>MIERYLLRYFLAVVEHGNFTRAAESCNVTQPTLSVGIARLEESVGQRLFHRSNRRVDLTPTGAQFAEHARRIEAQFNLAEVAMKQRQPEAIIRLGVLATLPTSMVADIAKALGGIDGIRTEFVEGRASELQDRLDAARIDLAITTEPQGRLRDSFEPVASEGYGLALPASHPLAERTSIAAHELADNVMLVRRHCELLTATSQHFTARGVRPFFAARSRSDDRILALVAAGVGVTVMPDCFVVPGVARVPMEDFTHVRTLGVLMREADAVPEAVVARVRGVLAERIGGAWGDGG</sequence>
<dbReference type="SUPFAM" id="SSF46785">
    <property type="entry name" value="Winged helix' DNA-binding domain"/>
    <property type="match status" value="1"/>
</dbReference>
<accession>A0ABQ1JA79</accession>
<dbReference type="CDD" id="cd05466">
    <property type="entry name" value="PBP2_LTTR_substrate"/>
    <property type="match status" value="1"/>
</dbReference>
<keyword evidence="4" id="KW-0804">Transcription</keyword>
<evidence type="ECO:0000259" key="5">
    <source>
        <dbReference type="PROSITE" id="PS50931"/>
    </source>
</evidence>
<dbReference type="SUPFAM" id="SSF53850">
    <property type="entry name" value="Periplasmic binding protein-like II"/>
    <property type="match status" value="1"/>
</dbReference>
<dbReference type="PROSITE" id="PS50931">
    <property type="entry name" value="HTH_LYSR"/>
    <property type="match status" value="1"/>
</dbReference>
<feature type="domain" description="HTH lysR-type" evidence="5">
    <location>
        <begin position="1"/>
        <end position="59"/>
    </location>
</feature>
<proteinExistence type="inferred from homology"/>
<keyword evidence="7" id="KW-1185">Reference proteome</keyword>
<comment type="similarity">
    <text evidence="1">Belongs to the LysR transcriptional regulatory family.</text>
</comment>
<reference evidence="7" key="1">
    <citation type="journal article" date="2019" name="Int. J. Syst. Evol. Microbiol.">
        <title>The Global Catalogue of Microorganisms (GCM) 10K type strain sequencing project: providing services to taxonomists for standard genome sequencing and annotation.</title>
        <authorList>
            <consortium name="The Broad Institute Genomics Platform"/>
            <consortium name="The Broad Institute Genome Sequencing Center for Infectious Disease"/>
            <person name="Wu L."/>
            <person name="Ma J."/>
        </authorList>
    </citation>
    <scope>NUCLEOTIDE SEQUENCE [LARGE SCALE GENOMIC DNA]</scope>
    <source>
        <strain evidence="7">CGMCC 1.12851</strain>
    </source>
</reference>
<evidence type="ECO:0000256" key="4">
    <source>
        <dbReference type="ARBA" id="ARBA00023163"/>
    </source>
</evidence>
<evidence type="ECO:0000256" key="2">
    <source>
        <dbReference type="ARBA" id="ARBA00023015"/>
    </source>
</evidence>
<dbReference type="PRINTS" id="PR00039">
    <property type="entry name" value="HTHLYSR"/>
</dbReference>
<protein>
    <submittedName>
        <fullName evidence="6">LysR family transcriptional regulator</fullName>
    </submittedName>
</protein>
<dbReference type="EMBL" id="BMGD01000003">
    <property type="protein sequence ID" value="GGB63924.1"/>
    <property type="molecule type" value="Genomic_DNA"/>
</dbReference>
<dbReference type="InterPro" id="IPR036390">
    <property type="entry name" value="WH_DNA-bd_sf"/>
</dbReference>
<evidence type="ECO:0000256" key="1">
    <source>
        <dbReference type="ARBA" id="ARBA00009437"/>
    </source>
</evidence>
<dbReference type="Pfam" id="PF00126">
    <property type="entry name" value="HTH_1"/>
    <property type="match status" value="1"/>
</dbReference>
<gene>
    <name evidence="6" type="ORF">GCM10010833_18660</name>
</gene>
<dbReference type="Gene3D" id="3.40.190.10">
    <property type="entry name" value="Periplasmic binding protein-like II"/>
    <property type="match status" value="2"/>
</dbReference>
<keyword evidence="3" id="KW-0238">DNA-binding</keyword>
<organism evidence="6 7">
    <name type="scientific">Blastomonas aquatica</name>
    <dbReference type="NCBI Taxonomy" id="1510276"/>
    <lineage>
        <taxon>Bacteria</taxon>
        <taxon>Pseudomonadati</taxon>
        <taxon>Pseudomonadota</taxon>
        <taxon>Alphaproteobacteria</taxon>
        <taxon>Sphingomonadales</taxon>
        <taxon>Sphingomonadaceae</taxon>
        <taxon>Blastomonas</taxon>
    </lineage>
</organism>
<dbReference type="InterPro" id="IPR000847">
    <property type="entry name" value="LysR_HTH_N"/>
</dbReference>
<dbReference type="PANTHER" id="PTHR30346">
    <property type="entry name" value="TRANSCRIPTIONAL DUAL REGULATOR HCAR-RELATED"/>
    <property type="match status" value="1"/>
</dbReference>
<dbReference type="RefSeq" id="WP_188514149.1">
    <property type="nucleotide sequence ID" value="NZ_BMGD01000003.1"/>
</dbReference>
<dbReference type="InterPro" id="IPR005119">
    <property type="entry name" value="LysR_subst-bd"/>
</dbReference>
<dbReference type="InterPro" id="IPR036388">
    <property type="entry name" value="WH-like_DNA-bd_sf"/>
</dbReference>
<dbReference type="PANTHER" id="PTHR30346:SF28">
    <property type="entry name" value="HTH-TYPE TRANSCRIPTIONAL REGULATOR CYNR"/>
    <property type="match status" value="1"/>
</dbReference>
<evidence type="ECO:0000313" key="7">
    <source>
        <dbReference type="Proteomes" id="UP000614261"/>
    </source>
</evidence>
<dbReference type="Pfam" id="PF03466">
    <property type="entry name" value="LysR_substrate"/>
    <property type="match status" value="1"/>
</dbReference>
<dbReference type="Proteomes" id="UP000614261">
    <property type="component" value="Unassembled WGS sequence"/>
</dbReference>
<evidence type="ECO:0000256" key="3">
    <source>
        <dbReference type="ARBA" id="ARBA00023125"/>
    </source>
</evidence>
<comment type="caution">
    <text evidence="6">The sequence shown here is derived from an EMBL/GenBank/DDBJ whole genome shotgun (WGS) entry which is preliminary data.</text>
</comment>
<name>A0ABQ1JA79_9SPHN</name>
<evidence type="ECO:0000313" key="6">
    <source>
        <dbReference type="EMBL" id="GGB63924.1"/>
    </source>
</evidence>